<evidence type="ECO:0000256" key="1">
    <source>
        <dbReference type="ARBA" id="ARBA00004413"/>
    </source>
</evidence>
<feature type="domain" description="CheC-like protein" evidence="9">
    <location>
        <begin position="93"/>
        <end position="127"/>
    </location>
</feature>
<dbReference type="GO" id="GO:0071973">
    <property type="term" value="P:bacterial-type flagellum-dependent cell motility"/>
    <property type="evidence" value="ECO:0007669"/>
    <property type="project" value="InterPro"/>
</dbReference>
<evidence type="ECO:0000256" key="3">
    <source>
        <dbReference type="ARBA" id="ARBA00022475"/>
    </source>
</evidence>
<dbReference type="PRINTS" id="PR00956">
    <property type="entry name" value="FLGMOTORFLIN"/>
</dbReference>
<dbReference type="EMBL" id="CP060696">
    <property type="protein sequence ID" value="QNO19471.1"/>
    <property type="molecule type" value="Genomic_DNA"/>
</dbReference>
<dbReference type="InterPro" id="IPR012826">
    <property type="entry name" value="FliN"/>
</dbReference>
<dbReference type="InterPro" id="IPR051469">
    <property type="entry name" value="FliN/MopA/SpaO"/>
</dbReference>
<evidence type="ECO:0000313" key="10">
    <source>
        <dbReference type="EMBL" id="QNO19471.1"/>
    </source>
</evidence>
<dbReference type="Gene3D" id="3.40.1550.10">
    <property type="entry name" value="CheC-like"/>
    <property type="match status" value="1"/>
</dbReference>
<dbReference type="Pfam" id="PF04509">
    <property type="entry name" value="CheC"/>
    <property type="match status" value="2"/>
</dbReference>
<dbReference type="InterPro" id="IPR028976">
    <property type="entry name" value="CheC-like_sf"/>
</dbReference>
<feature type="region of interest" description="Disordered" evidence="7">
    <location>
        <begin position="187"/>
        <end position="288"/>
    </location>
</feature>
<dbReference type="GO" id="GO:0016787">
    <property type="term" value="F:hydrolase activity"/>
    <property type="evidence" value="ECO:0007669"/>
    <property type="project" value="InterPro"/>
</dbReference>
<keyword evidence="11" id="KW-1185">Reference proteome</keyword>
<evidence type="ECO:0000256" key="2">
    <source>
        <dbReference type="ARBA" id="ARBA00009226"/>
    </source>
</evidence>
<proteinExistence type="inferred from homology"/>
<dbReference type="PANTHER" id="PTHR43484:SF1">
    <property type="entry name" value="FLAGELLAR MOTOR SWITCH PROTEIN FLIN"/>
    <property type="match status" value="1"/>
</dbReference>
<keyword evidence="10" id="KW-0966">Cell projection</keyword>
<feature type="domain" description="CheC-like protein" evidence="9">
    <location>
        <begin position="1"/>
        <end position="28"/>
    </location>
</feature>
<evidence type="ECO:0000256" key="4">
    <source>
        <dbReference type="ARBA" id="ARBA00022500"/>
    </source>
</evidence>
<sequence>MNISMGSAATSLSSMLDRQVVITTPRMNIKPIHDEDYADLEPALVVKIEFIEGVLGTNIMVFRRRDMQIILNLLMGNEDLPDEDDSYEFDELSMSAACEVSNQMMGAAATALSEVFNRSVNISTPDAFVSKTGESINEMVFGSSTVEDMVGISFDLTINGVMNSNFMSVLPASFAKEIINILMDPQKEDEPPVEPKNAKPASTTAPTPQAAPQMQQPVPQAAPQMQQPVPQAAPQMQQPVPQAAPQMQQPVPQAAPQMQQPVPQAAPQMQQPVPQAAPQMQQPVPQAAPQMQQMPQMGMPMMPQMMPQNGYYYPPQMMPQQNPSFSGPMGSMMQEPAVNVKKAKFPDFSQQENSITSLNSINMGMLMNVPLDVSVEIGKTRRPIKEIADFGQGTVIELEKQAGAPVDIIVNGQLLAHGDVVVIGDNFGVRITEIVGTKELMDSLSNM</sequence>
<keyword evidence="4" id="KW-0145">Chemotaxis</keyword>
<dbReference type="AlphaFoldDB" id="A0A7G9WLA9"/>
<keyword evidence="3" id="KW-1003">Cell membrane</keyword>
<keyword evidence="10" id="KW-0282">Flagellum</keyword>
<dbReference type="NCBIfam" id="TIGR02480">
    <property type="entry name" value="fliN"/>
    <property type="match status" value="1"/>
</dbReference>
<evidence type="ECO:0000256" key="6">
    <source>
        <dbReference type="ARBA" id="ARBA00023136"/>
    </source>
</evidence>
<dbReference type="InterPro" id="IPR001172">
    <property type="entry name" value="FliN_T3SS_HrcQb"/>
</dbReference>
<evidence type="ECO:0000259" key="8">
    <source>
        <dbReference type="Pfam" id="PF01052"/>
    </source>
</evidence>
<keyword evidence="6" id="KW-0472">Membrane</keyword>
<dbReference type="GO" id="GO:0009425">
    <property type="term" value="C:bacterial-type flagellum basal body"/>
    <property type="evidence" value="ECO:0007669"/>
    <property type="project" value="InterPro"/>
</dbReference>
<dbReference type="SUPFAM" id="SSF101801">
    <property type="entry name" value="Surface presentation of antigens (SPOA)"/>
    <property type="match status" value="1"/>
</dbReference>
<keyword evidence="5" id="KW-0283">Flagellar rotation</keyword>
<feature type="domain" description="Flagellar motor switch protein FliN-like C-terminal" evidence="8">
    <location>
        <begin position="366"/>
        <end position="435"/>
    </location>
</feature>
<dbReference type="CDD" id="cd17907">
    <property type="entry name" value="FliY_FliN-Y"/>
    <property type="match status" value="1"/>
</dbReference>
<dbReference type="InterPro" id="IPR001543">
    <property type="entry name" value="FliN-like_C"/>
</dbReference>
<dbReference type="InterPro" id="IPR036429">
    <property type="entry name" value="SpoA-like_sf"/>
</dbReference>
<comment type="similarity">
    <text evidence="2">Belongs to the FliN/MopA/SpaO family.</text>
</comment>
<accession>A0A7G9WLA9</accession>
<dbReference type="SUPFAM" id="SSF103039">
    <property type="entry name" value="CheC-like"/>
    <property type="match status" value="1"/>
</dbReference>
<comment type="subcellular location">
    <subcellularLocation>
        <location evidence="1">Cell membrane</location>
        <topology evidence="1">Peripheral membrane protein</topology>
        <orientation evidence="1">Cytoplasmic side</orientation>
    </subcellularLocation>
</comment>
<dbReference type="GO" id="GO:0006935">
    <property type="term" value="P:chemotaxis"/>
    <property type="evidence" value="ECO:0007669"/>
    <property type="project" value="UniProtKB-KW"/>
</dbReference>
<reference evidence="10 11" key="1">
    <citation type="submission" date="2020-08" db="EMBL/GenBank/DDBJ databases">
        <authorList>
            <person name="Ren C."/>
            <person name="Gu Y."/>
            <person name="Xu Y."/>
        </authorList>
    </citation>
    <scope>NUCLEOTIDE SEQUENCE [LARGE SCALE GENOMIC DNA]</scope>
    <source>
        <strain evidence="10 11">LBM18003</strain>
    </source>
</reference>
<dbReference type="InterPro" id="IPR007597">
    <property type="entry name" value="CheC"/>
</dbReference>
<evidence type="ECO:0000256" key="7">
    <source>
        <dbReference type="SAM" id="MobiDB-lite"/>
    </source>
</evidence>
<gene>
    <name evidence="10" type="primary">fliN</name>
    <name evidence="10" type="ORF">H6X83_08480</name>
</gene>
<evidence type="ECO:0000256" key="5">
    <source>
        <dbReference type="ARBA" id="ARBA00022779"/>
    </source>
</evidence>
<dbReference type="GO" id="GO:0003774">
    <property type="term" value="F:cytoskeletal motor activity"/>
    <property type="evidence" value="ECO:0007669"/>
    <property type="project" value="InterPro"/>
</dbReference>
<protein>
    <submittedName>
        <fullName evidence="10">Flagellar motor switch protein FliN</fullName>
    </submittedName>
</protein>
<evidence type="ECO:0000259" key="9">
    <source>
        <dbReference type="Pfam" id="PF04509"/>
    </source>
</evidence>
<dbReference type="Gene3D" id="2.30.330.10">
    <property type="entry name" value="SpoA-like"/>
    <property type="match status" value="1"/>
</dbReference>
<dbReference type="Proteomes" id="UP000516046">
    <property type="component" value="Chromosome"/>
</dbReference>
<dbReference type="PANTHER" id="PTHR43484">
    <property type="match status" value="1"/>
</dbReference>
<name>A0A7G9WLA9_9FIRM</name>
<feature type="compositionally biased region" description="Low complexity" evidence="7">
    <location>
        <begin position="208"/>
        <end position="288"/>
    </location>
</feature>
<dbReference type="Pfam" id="PF01052">
    <property type="entry name" value="FliMN_C"/>
    <property type="match status" value="1"/>
</dbReference>
<dbReference type="GO" id="GO:0005886">
    <property type="term" value="C:plasma membrane"/>
    <property type="evidence" value="ECO:0007669"/>
    <property type="project" value="UniProtKB-SubCell"/>
</dbReference>
<keyword evidence="10" id="KW-0969">Cilium</keyword>
<dbReference type="KEGG" id="caml:H6X83_08480"/>
<dbReference type="NCBIfam" id="NF005995">
    <property type="entry name" value="PRK08119.1"/>
    <property type="match status" value="1"/>
</dbReference>
<organism evidence="10 11">
    <name type="scientific">Caproicibacterium amylolyticum</name>
    <dbReference type="NCBI Taxonomy" id="2766537"/>
    <lineage>
        <taxon>Bacteria</taxon>
        <taxon>Bacillati</taxon>
        <taxon>Bacillota</taxon>
        <taxon>Clostridia</taxon>
        <taxon>Eubacteriales</taxon>
        <taxon>Oscillospiraceae</taxon>
        <taxon>Caproicibacterium</taxon>
    </lineage>
</organism>
<evidence type="ECO:0000313" key="11">
    <source>
        <dbReference type="Proteomes" id="UP000516046"/>
    </source>
</evidence>